<evidence type="ECO:0000313" key="2">
    <source>
        <dbReference type="Proteomes" id="UP000233491"/>
    </source>
</evidence>
<gene>
    <name evidence="1" type="ORF">CXZ10_09365</name>
</gene>
<reference evidence="1 2" key="1">
    <citation type="submission" date="2017-12" db="EMBL/GenBank/DDBJ databases">
        <title>Anaerobic carbon monoxide metabolism by Pleomorphomonas carboxyditropha sp. nov., a new mesophilic hydrogenogenic carboxidotroph.</title>
        <authorList>
            <person name="Esquivel-Elizondo S."/>
            <person name="Krajmalnik-Brown R."/>
        </authorList>
    </citation>
    <scope>NUCLEOTIDE SEQUENCE [LARGE SCALE GENOMIC DNA]</scope>
    <source>
        <strain evidence="1 2">R5-392</strain>
    </source>
</reference>
<dbReference type="AlphaFoldDB" id="A0A1I4VPK9"/>
<organism evidence="1 2">
    <name type="scientific">Pleomorphomonas diazotrophica</name>
    <dbReference type="NCBI Taxonomy" id="1166257"/>
    <lineage>
        <taxon>Bacteria</taxon>
        <taxon>Pseudomonadati</taxon>
        <taxon>Pseudomonadota</taxon>
        <taxon>Alphaproteobacteria</taxon>
        <taxon>Hyphomicrobiales</taxon>
        <taxon>Pleomorphomonadaceae</taxon>
        <taxon>Pleomorphomonas</taxon>
    </lineage>
</organism>
<protein>
    <submittedName>
        <fullName evidence="1">DUF3563 domain-containing protein</fullName>
    </submittedName>
</protein>
<comment type="caution">
    <text evidence="1">The sequence shown here is derived from an EMBL/GenBank/DDBJ whole genome shotgun (WGS) entry which is preliminary data.</text>
</comment>
<proteinExistence type="predicted"/>
<accession>A0A1I4VPK9</accession>
<evidence type="ECO:0000313" key="1">
    <source>
        <dbReference type="EMBL" id="PKR89570.1"/>
    </source>
</evidence>
<keyword evidence="2" id="KW-1185">Reference proteome</keyword>
<dbReference type="Proteomes" id="UP000233491">
    <property type="component" value="Unassembled WGS sequence"/>
</dbReference>
<sequence>MFGTLKHLAKTFRAPAAPDRELIYITVAADRYDLDARARHMARLSRVRAFGY</sequence>
<dbReference type="EMBL" id="PJNW01000005">
    <property type="protein sequence ID" value="PKR89570.1"/>
    <property type="molecule type" value="Genomic_DNA"/>
</dbReference>
<dbReference type="RefSeq" id="WP_101288878.1">
    <property type="nucleotide sequence ID" value="NZ_FOUQ01000012.1"/>
</dbReference>
<name>A0A1I4VPK9_9HYPH</name>